<reference evidence="1 2" key="1">
    <citation type="submission" date="2019-02" db="EMBL/GenBank/DDBJ databases">
        <title>Genomic Encyclopedia of Type Strains, Phase IV (KMG-IV): sequencing the most valuable type-strain genomes for metagenomic binning, comparative biology and taxonomic classification.</title>
        <authorList>
            <person name="Goeker M."/>
        </authorList>
    </citation>
    <scope>NUCLEOTIDE SEQUENCE [LARGE SCALE GENOMIC DNA]</scope>
    <source>
        <strain evidence="1 2">K24</strain>
    </source>
</reference>
<dbReference type="EMBL" id="SGXC01000002">
    <property type="protein sequence ID" value="RZS80652.1"/>
    <property type="molecule type" value="Genomic_DNA"/>
</dbReference>
<dbReference type="Pfam" id="PF11367">
    <property type="entry name" value="Tail_completion_gp17"/>
    <property type="match status" value="1"/>
</dbReference>
<evidence type="ECO:0000313" key="1">
    <source>
        <dbReference type="EMBL" id="RZS80652.1"/>
    </source>
</evidence>
<sequence>MEVEQALREALIAAVGNDVGDRVFPDSAPYETPTPYVVYSQVGGTPVQFVEGDLPDKRNGRWQINVWDVLRDDASRIARRIELALVHPPLLSTVMSSIAAAHDEGTDLRGTRQDFSIWF</sequence>
<dbReference type="InterPro" id="IPR053745">
    <property type="entry name" value="Viral_Tail_Comp_sf"/>
</dbReference>
<accession>A0A4Q7NCA5</accession>
<dbReference type="AlphaFoldDB" id="A0A4Q7NCA5"/>
<dbReference type="Proteomes" id="UP000292445">
    <property type="component" value="Unassembled WGS sequence"/>
</dbReference>
<organism evidence="1 2">
    <name type="scientific">Pigmentiphaga kullae</name>
    <dbReference type="NCBI Taxonomy" id="151784"/>
    <lineage>
        <taxon>Bacteria</taxon>
        <taxon>Pseudomonadati</taxon>
        <taxon>Pseudomonadota</taxon>
        <taxon>Betaproteobacteria</taxon>
        <taxon>Burkholderiales</taxon>
        <taxon>Alcaligenaceae</taxon>
        <taxon>Pigmentiphaga</taxon>
    </lineage>
</organism>
<dbReference type="InterPro" id="IPR021508">
    <property type="entry name" value="Gp17-like"/>
</dbReference>
<dbReference type="RefSeq" id="WP_130358293.1">
    <property type="nucleotide sequence ID" value="NZ_SGXC01000002.1"/>
</dbReference>
<evidence type="ECO:0000313" key="2">
    <source>
        <dbReference type="Proteomes" id="UP000292445"/>
    </source>
</evidence>
<gene>
    <name evidence="1" type="ORF">EV675_3264</name>
</gene>
<name>A0A4Q7NCA5_9BURK</name>
<keyword evidence="2" id="KW-1185">Reference proteome</keyword>
<dbReference type="OrthoDB" id="8612771at2"/>
<dbReference type="Gene3D" id="3.30.2000.30">
    <property type="match status" value="1"/>
</dbReference>
<comment type="caution">
    <text evidence="1">The sequence shown here is derived from an EMBL/GenBank/DDBJ whole genome shotgun (WGS) entry which is preliminary data.</text>
</comment>
<proteinExistence type="predicted"/>
<protein>
    <submittedName>
        <fullName evidence="1">Uncharacterized protein DUF3168</fullName>
    </submittedName>
</protein>